<dbReference type="OrthoDB" id="2214at2759"/>
<evidence type="ECO:0000256" key="15">
    <source>
        <dbReference type="RuleBase" id="RU361240"/>
    </source>
</evidence>
<evidence type="ECO:0000256" key="5">
    <source>
        <dbReference type="ARBA" id="ARBA00011245"/>
    </source>
</evidence>
<dbReference type="GO" id="GO:0004177">
    <property type="term" value="F:aminopeptidase activity"/>
    <property type="evidence" value="ECO:0007669"/>
    <property type="project" value="UniProtKB-KW"/>
</dbReference>
<protein>
    <recommendedName>
        <fullName evidence="15">Peptide hydrolase</fullName>
        <ecNumber evidence="15">3.4.-.-</ecNumber>
    </recommendedName>
</protein>
<comment type="cofactor">
    <cofactor evidence="1">
        <name>Zn(2+)</name>
        <dbReference type="ChEBI" id="CHEBI:29105"/>
    </cofactor>
</comment>
<dbReference type="InterPro" id="IPR045175">
    <property type="entry name" value="M28_fam"/>
</dbReference>
<feature type="chain" id="PRO_5005101446" description="Peptide hydrolase" evidence="15">
    <location>
        <begin position="22"/>
        <end position="495"/>
    </location>
</feature>
<keyword evidence="14" id="KW-0325">Glycoprotein</keyword>
<feature type="domain" description="PA" evidence="16">
    <location>
        <begin position="130"/>
        <end position="214"/>
    </location>
</feature>
<comment type="subcellular location">
    <subcellularLocation>
        <location evidence="3">Secreted</location>
    </subcellularLocation>
</comment>
<evidence type="ECO:0000256" key="2">
    <source>
        <dbReference type="ARBA" id="ARBA00003423"/>
    </source>
</evidence>
<dbReference type="EC" id="3.4.-.-" evidence="15"/>
<dbReference type="InterPro" id="IPR046450">
    <property type="entry name" value="PA_dom_sf"/>
</dbReference>
<evidence type="ECO:0000256" key="1">
    <source>
        <dbReference type="ARBA" id="ARBA00001947"/>
    </source>
</evidence>
<evidence type="ECO:0000256" key="11">
    <source>
        <dbReference type="ARBA" id="ARBA00022801"/>
    </source>
</evidence>
<dbReference type="Pfam" id="PF02225">
    <property type="entry name" value="PA"/>
    <property type="match status" value="1"/>
</dbReference>
<comment type="subunit">
    <text evidence="5">Monomer.</text>
</comment>
<evidence type="ECO:0000256" key="12">
    <source>
        <dbReference type="ARBA" id="ARBA00022833"/>
    </source>
</evidence>
<keyword evidence="6 18" id="KW-0031">Aminopeptidase</keyword>
<keyword evidence="11 15" id="KW-0378">Hydrolase</keyword>
<evidence type="ECO:0000313" key="18">
    <source>
        <dbReference type="EMBL" id="EZF57473.1"/>
    </source>
</evidence>
<dbReference type="Gene3D" id="3.40.630.10">
    <property type="entry name" value="Zn peptidases"/>
    <property type="match status" value="1"/>
</dbReference>
<keyword evidence="9 15" id="KW-0479">Metal-binding</keyword>
<dbReference type="AlphaFoldDB" id="A0A022WHC0"/>
<dbReference type="GO" id="GO:0008235">
    <property type="term" value="F:metalloexopeptidase activity"/>
    <property type="evidence" value="ECO:0007669"/>
    <property type="project" value="InterPro"/>
</dbReference>
<dbReference type="EMBL" id="KK207686">
    <property type="protein sequence ID" value="EZF57473.1"/>
    <property type="molecule type" value="Genomic_DNA"/>
</dbReference>
<evidence type="ECO:0000256" key="6">
    <source>
        <dbReference type="ARBA" id="ARBA00022438"/>
    </source>
</evidence>
<keyword evidence="7" id="KW-0964">Secreted</keyword>
<dbReference type="InterPro" id="IPR003137">
    <property type="entry name" value="PA_domain"/>
</dbReference>
<feature type="signal peptide" evidence="15">
    <location>
        <begin position="1"/>
        <end position="21"/>
    </location>
</feature>
<evidence type="ECO:0000256" key="7">
    <source>
        <dbReference type="ARBA" id="ARBA00022525"/>
    </source>
</evidence>
<dbReference type="InterPro" id="IPR041756">
    <property type="entry name" value="M28_SGAP-like"/>
</dbReference>
<dbReference type="GO" id="GO:0046872">
    <property type="term" value="F:metal ion binding"/>
    <property type="evidence" value="ECO:0007669"/>
    <property type="project" value="UniProtKB-KW"/>
</dbReference>
<evidence type="ECO:0000259" key="16">
    <source>
        <dbReference type="Pfam" id="PF02225"/>
    </source>
</evidence>
<evidence type="ECO:0000259" key="17">
    <source>
        <dbReference type="Pfam" id="PF04389"/>
    </source>
</evidence>
<dbReference type="InterPro" id="IPR007484">
    <property type="entry name" value="Peptidase_M28"/>
</dbReference>
<dbReference type="PANTHER" id="PTHR12147:SF57">
    <property type="entry name" value="PEPTIDE HYDROLASE"/>
    <property type="match status" value="1"/>
</dbReference>
<dbReference type="SUPFAM" id="SSF53187">
    <property type="entry name" value="Zn-dependent exopeptidases"/>
    <property type="match status" value="1"/>
</dbReference>
<evidence type="ECO:0000256" key="10">
    <source>
        <dbReference type="ARBA" id="ARBA00022729"/>
    </source>
</evidence>
<dbReference type="PANTHER" id="PTHR12147">
    <property type="entry name" value="METALLOPEPTIDASE M28 FAMILY MEMBER"/>
    <property type="match status" value="1"/>
</dbReference>
<dbReference type="Pfam" id="PF04389">
    <property type="entry name" value="Peptidase_M28"/>
    <property type="match status" value="1"/>
</dbReference>
<organism evidence="18">
    <name type="scientific">Trichophyton rubrum CBS 288.86</name>
    <dbReference type="NCBI Taxonomy" id="1215330"/>
    <lineage>
        <taxon>Eukaryota</taxon>
        <taxon>Fungi</taxon>
        <taxon>Dikarya</taxon>
        <taxon>Ascomycota</taxon>
        <taxon>Pezizomycotina</taxon>
        <taxon>Eurotiomycetes</taxon>
        <taxon>Eurotiomycetidae</taxon>
        <taxon>Onygenales</taxon>
        <taxon>Arthrodermataceae</taxon>
        <taxon>Trichophyton</taxon>
    </lineage>
</organism>
<evidence type="ECO:0000256" key="3">
    <source>
        <dbReference type="ARBA" id="ARBA00004613"/>
    </source>
</evidence>
<evidence type="ECO:0000256" key="9">
    <source>
        <dbReference type="ARBA" id="ARBA00022723"/>
    </source>
</evidence>
<keyword evidence="13" id="KW-0482">Metalloprotease</keyword>
<dbReference type="GO" id="GO:0005576">
    <property type="term" value="C:extracellular region"/>
    <property type="evidence" value="ECO:0007669"/>
    <property type="project" value="UniProtKB-SubCell"/>
</dbReference>
<proteinExistence type="inferred from homology"/>
<keyword evidence="8 15" id="KW-0645">Protease</keyword>
<dbReference type="SMR" id="A0A022WHC0"/>
<sequence length="495" mass="53309">MKSQLLSLAVAVTTISQGVVGQEPFGWPFKPMVTQDDLQNKIKLKDIMAGVEKLQSFSDAHPEKNRVFGGNGHKDTVEWIYNEIKATGYYDVKKQEQVHLWSHAEAALNANGKDLKASAMSYSPPASKIMAELVVAKNNGCNATDYPANTQGKIVLVERGVCSFGEKSAQAGDAKAAGAIVYNNVPGSLAGTLGGLDKRHVPTAGLSQEDGKNLATLVASGKIDVTMNVISLFENRTTWNVIAETKGGDHNNVIMLGAHSDSVDAGPGINDNGSGSIGIMTVAKALTNFKLNNAVRFAWWTAEEFGLLGSTFYVNSLDDRELHKVKLYLNFDMIGSPNFANQIYDGDGSAYNMTGPAGSAEIEYLFEKFFDDQGIPHQPTAFTGRSDYSAFIKRNVPAGGLFTGAEVVKTPEQVKLFGGEAGVAYDKNYHRKGDTVANINKGAIFLNTRAIAYAIAEYARSLKGFPTRPKTGKRDVNPQYSKMPGGGCGHHTVFM</sequence>
<dbReference type="SUPFAM" id="SSF52025">
    <property type="entry name" value="PA domain"/>
    <property type="match status" value="1"/>
</dbReference>
<keyword evidence="10 15" id="KW-0732">Signal</keyword>
<reference evidence="18" key="1">
    <citation type="submission" date="2014-02" db="EMBL/GenBank/DDBJ databases">
        <title>The Genome Sequence of Trichophyton rubrum (morphotype fischeri) CBS 288.86.</title>
        <authorList>
            <consortium name="The Broad Institute Genomics Platform"/>
            <person name="Cuomo C.A."/>
            <person name="White T.C."/>
            <person name="Graser Y."/>
            <person name="Martinez-Rossi N."/>
            <person name="Heitman J."/>
            <person name="Young S.K."/>
            <person name="Zeng Q."/>
            <person name="Gargeya S."/>
            <person name="Abouelleil A."/>
            <person name="Alvarado L."/>
            <person name="Chapman S.B."/>
            <person name="Gainer-Dewar J."/>
            <person name="Goldberg J."/>
            <person name="Griggs A."/>
            <person name="Gujja S."/>
            <person name="Hansen M."/>
            <person name="Howarth C."/>
            <person name="Imamovic A."/>
            <person name="Larimer J."/>
            <person name="Martinez D."/>
            <person name="Murphy C."/>
            <person name="Pearson M.D."/>
            <person name="Persinoti G."/>
            <person name="Poon T."/>
            <person name="Priest M."/>
            <person name="Roberts A.D."/>
            <person name="Saif S."/>
            <person name="Shea T.D."/>
            <person name="Sykes S.N."/>
            <person name="Wortman J."/>
            <person name="Nusbaum C."/>
            <person name="Birren B."/>
        </authorList>
    </citation>
    <scope>NUCLEOTIDE SEQUENCE [LARGE SCALE GENOMIC DNA]</scope>
    <source>
        <strain evidence="18">CBS 288.86</strain>
    </source>
</reference>
<evidence type="ECO:0000256" key="4">
    <source>
        <dbReference type="ARBA" id="ARBA00005957"/>
    </source>
</evidence>
<dbReference type="CDD" id="cd02130">
    <property type="entry name" value="PA_ScAPY_like"/>
    <property type="match status" value="1"/>
</dbReference>
<dbReference type="CDD" id="cd03876">
    <property type="entry name" value="M28_SGAP_like"/>
    <property type="match status" value="1"/>
</dbReference>
<evidence type="ECO:0000256" key="14">
    <source>
        <dbReference type="ARBA" id="ARBA00023180"/>
    </source>
</evidence>
<feature type="domain" description="Peptidase M28" evidence="17">
    <location>
        <begin position="240"/>
        <end position="453"/>
    </location>
</feature>
<name>A0A022WHC0_TRIRU</name>
<dbReference type="Proteomes" id="UP000023758">
    <property type="component" value="Unassembled WGS sequence"/>
</dbReference>
<accession>A0A022WHC0</accession>
<dbReference type="GO" id="GO:0006508">
    <property type="term" value="P:proteolysis"/>
    <property type="evidence" value="ECO:0007669"/>
    <property type="project" value="UniProtKB-KW"/>
</dbReference>
<evidence type="ECO:0000256" key="8">
    <source>
        <dbReference type="ARBA" id="ARBA00022670"/>
    </source>
</evidence>
<evidence type="ECO:0000256" key="13">
    <source>
        <dbReference type="ARBA" id="ARBA00023049"/>
    </source>
</evidence>
<gene>
    <name evidence="18" type="ORF">H103_00265</name>
</gene>
<dbReference type="Gene3D" id="3.50.30.30">
    <property type="match status" value="1"/>
</dbReference>
<comment type="function">
    <text evidence="2">Extracellular aminopeptidase that releases a wide variety of amino acids from natural peptides and contributes to pathogenicity.</text>
</comment>
<dbReference type="FunFam" id="3.40.630.10:FF:000054">
    <property type="entry name" value="Peptide hydrolase"/>
    <property type="match status" value="1"/>
</dbReference>
<comment type="similarity">
    <text evidence="4">Belongs to the peptidase M28 family. M28A subfamily.</text>
</comment>
<keyword evidence="12 15" id="KW-0862">Zinc</keyword>